<evidence type="ECO:0000313" key="3">
    <source>
        <dbReference type="Proteomes" id="UP000053271"/>
    </source>
</evidence>
<dbReference type="Proteomes" id="UP000053271">
    <property type="component" value="Unassembled WGS sequence"/>
</dbReference>
<evidence type="ECO:0000256" key="1">
    <source>
        <dbReference type="SAM" id="Phobius"/>
    </source>
</evidence>
<keyword evidence="1" id="KW-0472">Membrane</keyword>
<organism evidence="2 3">
    <name type="scientific">Streptomyces longwoodensis</name>
    <dbReference type="NCBI Taxonomy" id="68231"/>
    <lineage>
        <taxon>Bacteria</taxon>
        <taxon>Bacillati</taxon>
        <taxon>Actinomycetota</taxon>
        <taxon>Actinomycetes</taxon>
        <taxon>Kitasatosporales</taxon>
        <taxon>Streptomycetaceae</taxon>
        <taxon>Streptomyces</taxon>
    </lineage>
</organism>
<reference evidence="2 3" key="1">
    <citation type="submission" date="2015-10" db="EMBL/GenBank/DDBJ databases">
        <title>Draft genome sequence of Streptomyces longwoodensis DSM 41677, type strain for the species Streptomyces longwoodensis.</title>
        <authorList>
            <person name="Ruckert C."/>
            <person name="Winkler A."/>
            <person name="Kalinowski J."/>
            <person name="Kampfer P."/>
            <person name="Glaeser S."/>
        </authorList>
    </citation>
    <scope>NUCLEOTIDE SEQUENCE [LARGE SCALE GENOMIC DNA]</scope>
    <source>
        <strain evidence="2 3">DSM 41677</strain>
    </source>
</reference>
<protein>
    <submittedName>
        <fullName evidence="2">Uncharacterized protein</fullName>
    </submittedName>
</protein>
<dbReference type="GeneID" id="91424402"/>
<keyword evidence="1" id="KW-0812">Transmembrane</keyword>
<keyword evidence="3" id="KW-1185">Reference proteome</keyword>
<accession>A0A101R2D9</accession>
<dbReference type="RefSeq" id="WP_067230059.1">
    <property type="nucleotide sequence ID" value="NZ_KQ948550.1"/>
</dbReference>
<dbReference type="AlphaFoldDB" id="A0A101R2D9"/>
<keyword evidence="1" id="KW-1133">Transmembrane helix</keyword>
<gene>
    <name evidence="2" type="ORF">AQJ30_07220</name>
</gene>
<dbReference type="EMBL" id="LMWS01000008">
    <property type="protein sequence ID" value="KUN40430.1"/>
    <property type="molecule type" value="Genomic_DNA"/>
</dbReference>
<proteinExistence type="predicted"/>
<name>A0A101R2D9_9ACTN</name>
<comment type="caution">
    <text evidence="2">The sequence shown here is derived from an EMBL/GenBank/DDBJ whole genome shotgun (WGS) entry which is preliminary data.</text>
</comment>
<evidence type="ECO:0000313" key="2">
    <source>
        <dbReference type="EMBL" id="KUN40430.1"/>
    </source>
</evidence>
<feature type="transmembrane region" description="Helical" evidence="1">
    <location>
        <begin position="6"/>
        <end position="27"/>
    </location>
</feature>
<sequence length="235" mass="25213">MGQETATAVMGAGGAVVGAALTGMFTVRGARRQAAAAVQAGLAQAASAYLGPLDTARRTAQREAYVGLMTAAQSYATEVHPVLRLARGMDRAAANTDRLSRREAAGEAAAEADFRDRISAVNNPNPVSTAVQHVELEGPAEVAEAARQVRAAATGLFRTLRRAGHSERVAGGVVPPDPERSWTRHEELLAAIERFTQAAQEHLNRRDHPRSDERRGRWARVPAFFIRSSARRTTT</sequence>